<dbReference type="Proteomes" id="UP000618795">
    <property type="component" value="Unassembled WGS sequence"/>
</dbReference>
<accession>A0A918MA04</accession>
<evidence type="ECO:0000256" key="1">
    <source>
        <dbReference type="SAM" id="Phobius"/>
    </source>
</evidence>
<evidence type="ECO:0000313" key="3">
    <source>
        <dbReference type="Proteomes" id="UP000618795"/>
    </source>
</evidence>
<feature type="transmembrane region" description="Helical" evidence="1">
    <location>
        <begin position="146"/>
        <end position="162"/>
    </location>
</feature>
<name>A0A918MA04_9ACTN</name>
<reference evidence="2" key="1">
    <citation type="journal article" date="2014" name="Int. J. Syst. Evol. Microbiol.">
        <title>Complete genome sequence of Corynebacterium casei LMG S-19264T (=DSM 44701T), isolated from a smear-ripened cheese.</title>
        <authorList>
            <consortium name="US DOE Joint Genome Institute (JGI-PGF)"/>
            <person name="Walter F."/>
            <person name="Albersmeier A."/>
            <person name="Kalinowski J."/>
            <person name="Ruckert C."/>
        </authorList>
    </citation>
    <scope>NUCLEOTIDE SEQUENCE</scope>
    <source>
        <strain evidence="2">JCM 4369</strain>
    </source>
</reference>
<keyword evidence="1" id="KW-0812">Transmembrane</keyword>
<reference evidence="2" key="2">
    <citation type="submission" date="2020-09" db="EMBL/GenBank/DDBJ databases">
        <authorList>
            <person name="Sun Q."/>
            <person name="Ohkuma M."/>
        </authorList>
    </citation>
    <scope>NUCLEOTIDE SEQUENCE</scope>
    <source>
        <strain evidence="2">JCM 4369</strain>
    </source>
</reference>
<evidence type="ECO:0000313" key="2">
    <source>
        <dbReference type="EMBL" id="GGU82590.1"/>
    </source>
</evidence>
<keyword evidence="1" id="KW-0472">Membrane</keyword>
<keyword evidence="3" id="KW-1185">Reference proteome</keyword>
<feature type="transmembrane region" description="Helical" evidence="1">
    <location>
        <begin position="43"/>
        <end position="61"/>
    </location>
</feature>
<organism evidence="2 3">
    <name type="scientific">Streptomyces filipinensis</name>
    <dbReference type="NCBI Taxonomy" id="66887"/>
    <lineage>
        <taxon>Bacteria</taxon>
        <taxon>Bacillati</taxon>
        <taxon>Actinomycetota</taxon>
        <taxon>Actinomycetes</taxon>
        <taxon>Kitasatosporales</taxon>
        <taxon>Streptomycetaceae</taxon>
        <taxon>Streptomyces</taxon>
    </lineage>
</organism>
<keyword evidence="1" id="KW-1133">Transmembrane helix</keyword>
<dbReference type="EMBL" id="BMTD01000002">
    <property type="protein sequence ID" value="GGU82590.1"/>
    <property type="molecule type" value="Genomic_DNA"/>
</dbReference>
<dbReference type="AlphaFoldDB" id="A0A918MA04"/>
<feature type="transmembrane region" description="Helical" evidence="1">
    <location>
        <begin position="20"/>
        <end position="37"/>
    </location>
</feature>
<proteinExistence type="predicted"/>
<feature type="transmembrane region" description="Helical" evidence="1">
    <location>
        <begin position="117"/>
        <end position="134"/>
    </location>
</feature>
<sequence>MDGVILVPGWMWRREPVGRGAVAGLAAGVFFGAFVLLEAGSWAGALVVFVVLSLFHGTRVARRTDRAWPGARDLDGAERATVVRATRRGEAVTDPRLAPLVVEYAGALRRTAEEDRLRRWIVVLVTVLAVALAVNDTVTGPTGVTVASWLVVALLLADLLWWPRRRARLLDRAGRAEASARRVTASREPTDDP</sequence>
<protein>
    <submittedName>
        <fullName evidence="2">Uncharacterized protein</fullName>
    </submittedName>
</protein>
<comment type="caution">
    <text evidence="2">The sequence shown here is derived from an EMBL/GenBank/DDBJ whole genome shotgun (WGS) entry which is preliminary data.</text>
</comment>
<gene>
    <name evidence="2" type="ORF">GCM10010260_14020</name>
</gene>